<evidence type="ECO:0000313" key="16">
    <source>
        <dbReference type="RefSeq" id="XP_021013907.1"/>
    </source>
</evidence>
<keyword evidence="15" id="KW-1185">Reference proteome</keyword>
<evidence type="ECO:0000256" key="8">
    <source>
        <dbReference type="PROSITE-ProRule" id="PRU00076"/>
    </source>
</evidence>
<dbReference type="InterPro" id="IPR001590">
    <property type="entry name" value="Peptidase_M12B"/>
</dbReference>
<keyword evidence="6 8" id="KW-1015">Disulfide bond</keyword>
<dbReference type="InterPro" id="IPR036436">
    <property type="entry name" value="Disintegrin_dom_sf"/>
</dbReference>
<dbReference type="GO" id="GO:0004222">
    <property type="term" value="F:metalloendopeptidase activity"/>
    <property type="evidence" value="ECO:0007669"/>
    <property type="project" value="InterPro"/>
</dbReference>
<dbReference type="InterPro" id="IPR002870">
    <property type="entry name" value="Peptidase_M12B_N"/>
</dbReference>
<dbReference type="PROSITE" id="PS50215">
    <property type="entry name" value="ADAM_MEPRO"/>
    <property type="match status" value="1"/>
</dbReference>
<dbReference type="GO" id="GO:0046872">
    <property type="term" value="F:metal ion binding"/>
    <property type="evidence" value="ECO:0007669"/>
    <property type="project" value="UniProtKB-KW"/>
</dbReference>
<evidence type="ECO:0000259" key="14">
    <source>
        <dbReference type="PROSITE" id="PS50215"/>
    </source>
</evidence>
<dbReference type="InterPro" id="IPR024079">
    <property type="entry name" value="MetalloPept_cat_dom_sf"/>
</dbReference>
<dbReference type="PROSITE" id="PS50026">
    <property type="entry name" value="EGF_3"/>
    <property type="match status" value="1"/>
</dbReference>
<evidence type="ECO:0000259" key="13">
    <source>
        <dbReference type="PROSITE" id="PS50214"/>
    </source>
</evidence>
<dbReference type="Pfam" id="PF01562">
    <property type="entry name" value="Pep_M12B_propep"/>
    <property type="match status" value="1"/>
</dbReference>
<dbReference type="InterPro" id="IPR000742">
    <property type="entry name" value="EGF"/>
</dbReference>
<dbReference type="Gene3D" id="3.40.390.10">
    <property type="entry name" value="Collagenase (Catalytic Domain)"/>
    <property type="match status" value="1"/>
</dbReference>
<keyword evidence="9" id="KW-0479">Metal-binding</keyword>
<name>A0A6P5PKN6_MUSCR</name>
<feature type="disulfide bond" evidence="8">
    <location>
        <begin position="651"/>
        <end position="660"/>
    </location>
</feature>
<comment type="caution">
    <text evidence="8">Lacks conserved residue(s) required for the propagation of feature annotation.</text>
</comment>
<comment type="subcellular location">
    <subcellularLocation>
        <location evidence="1">Membrane</location>
        <topology evidence="1">Single-pass type I membrane protein</topology>
    </subcellularLocation>
</comment>
<feature type="signal peptide" evidence="11">
    <location>
        <begin position="1"/>
        <end position="25"/>
    </location>
</feature>
<evidence type="ECO:0000256" key="7">
    <source>
        <dbReference type="PROSITE-ProRule" id="PRU00068"/>
    </source>
</evidence>
<dbReference type="PANTHER" id="PTHR11905:SF148">
    <property type="entry name" value="DISINTEGRIN AND METALLOPROTEINASE DOMAIN-CONTAINING PROTEIN 30"/>
    <property type="match status" value="1"/>
</dbReference>
<dbReference type="InterPro" id="IPR018358">
    <property type="entry name" value="Disintegrin_CS"/>
</dbReference>
<dbReference type="SMART" id="SM00608">
    <property type="entry name" value="ACR"/>
    <property type="match status" value="1"/>
</dbReference>
<dbReference type="PROSITE" id="PS50214">
    <property type="entry name" value="DISINTEGRIN_2"/>
    <property type="match status" value="1"/>
</dbReference>
<dbReference type="InterPro" id="IPR034027">
    <property type="entry name" value="Reprolysin_adamalysin"/>
</dbReference>
<dbReference type="AlphaFoldDB" id="A0A6P5PKN6"/>
<dbReference type="Gene3D" id="4.10.70.10">
    <property type="entry name" value="Disintegrin domain"/>
    <property type="match status" value="1"/>
</dbReference>
<feature type="domain" description="Disintegrin" evidence="13">
    <location>
        <begin position="398"/>
        <end position="484"/>
    </location>
</feature>
<evidence type="ECO:0000313" key="15">
    <source>
        <dbReference type="Proteomes" id="UP000515126"/>
    </source>
</evidence>
<keyword evidence="4 10" id="KW-1133">Transmembrane helix</keyword>
<gene>
    <name evidence="16" type="primary">Adam30</name>
</gene>
<evidence type="ECO:0000259" key="12">
    <source>
        <dbReference type="PROSITE" id="PS50026"/>
    </source>
</evidence>
<evidence type="ECO:0000256" key="9">
    <source>
        <dbReference type="PROSITE-ProRule" id="PRU00276"/>
    </source>
</evidence>
<keyword evidence="16" id="KW-0645">Protease</keyword>
<dbReference type="SUPFAM" id="SSF57552">
    <property type="entry name" value="Blood coagulation inhibitor (disintegrin)"/>
    <property type="match status" value="1"/>
</dbReference>
<dbReference type="CTD" id="11085"/>
<feature type="disulfide bond" evidence="7">
    <location>
        <begin position="456"/>
        <end position="476"/>
    </location>
</feature>
<dbReference type="CDD" id="cd04269">
    <property type="entry name" value="ZnMc_adamalysin_II_like"/>
    <property type="match status" value="1"/>
</dbReference>
<evidence type="ECO:0000256" key="11">
    <source>
        <dbReference type="SAM" id="SignalP"/>
    </source>
</evidence>
<organism evidence="15 16">
    <name type="scientific">Mus caroli</name>
    <name type="common">Ryukyu mouse</name>
    <name type="synonym">Ricefield mouse</name>
    <dbReference type="NCBI Taxonomy" id="10089"/>
    <lineage>
        <taxon>Eukaryota</taxon>
        <taxon>Metazoa</taxon>
        <taxon>Chordata</taxon>
        <taxon>Craniata</taxon>
        <taxon>Vertebrata</taxon>
        <taxon>Euteleostomi</taxon>
        <taxon>Mammalia</taxon>
        <taxon>Eutheria</taxon>
        <taxon>Euarchontoglires</taxon>
        <taxon>Glires</taxon>
        <taxon>Rodentia</taxon>
        <taxon>Myomorpha</taxon>
        <taxon>Muroidea</taxon>
        <taxon>Muridae</taxon>
        <taxon>Murinae</taxon>
        <taxon>Mus</taxon>
        <taxon>Mus</taxon>
    </lineage>
</organism>
<feature type="active site" evidence="9">
    <location>
        <position position="338"/>
    </location>
</feature>
<proteinExistence type="predicted"/>
<dbReference type="Proteomes" id="UP000515126">
    <property type="component" value="Chromosome 3"/>
</dbReference>
<dbReference type="PROSITE" id="PS01186">
    <property type="entry name" value="EGF_2"/>
    <property type="match status" value="1"/>
</dbReference>
<keyword evidence="16" id="KW-0378">Hydrolase</keyword>
<feature type="binding site" evidence="9">
    <location>
        <position position="341"/>
    </location>
    <ligand>
        <name>Zn(2+)</name>
        <dbReference type="ChEBI" id="CHEBI:29105"/>
        <note>catalytic</note>
    </ligand>
</feature>
<evidence type="ECO:0000256" key="6">
    <source>
        <dbReference type="ARBA" id="ARBA00023157"/>
    </source>
</evidence>
<dbReference type="InterPro" id="IPR001762">
    <property type="entry name" value="Disintegrin_dom"/>
</dbReference>
<evidence type="ECO:0000256" key="4">
    <source>
        <dbReference type="ARBA" id="ARBA00022989"/>
    </source>
</evidence>
<evidence type="ECO:0000256" key="3">
    <source>
        <dbReference type="ARBA" id="ARBA00022729"/>
    </source>
</evidence>
<dbReference type="Pfam" id="PF00200">
    <property type="entry name" value="Disintegrin"/>
    <property type="match status" value="1"/>
</dbReference>
<keyword evidence="16" id="KW-0482">Metalloprotease</keyword>
<dbReference type="FunFam" id="4.10.70.10:FF:000001">
    <property type="entry name" value="Disintegrin and metalloproteinase domain-containing protein 22"/>
    <property type="match status" value="1"/>
</dbReference>
<evidence type="ECO:0000256" key="2">
    <source>
        <dbReference type="ARBA" id="ARBA00022692"/>
    </source>
</evidence>
<dbReference type="RefSeq" id="XP_021013907.1">
    <property type="nucleotide sequence ID" value="XM_021158248.1"/>
</dbReference>
<dbReference type="SUPFAM" id="SSF55486">
    <property type="entry name" value="Metalloproteases ('zincins'), catalytic domain"/>
    <property type="match status" value="1"/>
</dbReference>
<keyword evidence="2 10" id="KW-0812">Transmembrane</keyword>
<dbReference type="PRINTS" id="PR00289">
    <property type="entry name" value="DISINTEGRIN"/>
</dbReference>
<sequence length="732" mass="83058">MRSVWAFLPQHHWLFLTMLFLEAVGEEDLLFDPDWGFDSYEITIPKVISFRKGAQGVDSSLSYLLQIEGKARVVHLRPKKLLLPRHLPVFSFTQEGSLIEDYPHIPDQCNYVGSVEGSQESESTLSTCMGGLRGVLNIDSRYYQIEPLRASSSFEHVVYLVTEDNVNNETCGVVDEETGGQTAEEEEMARISNFHQSYKHQRYLELVMVFDLNRFVFARGNLSRMVDDAILLASIADTYFQDVSLKIQLKALEVWTYYNRIRLYYPSLSEVLGQFVHYKRNSMHHRLPADWFHLYIARRYIDANAWSWGRACEEFHAGSASSFLNVNILGPATWTAHELGHCVGMLHDEEFCQCRGRKSCIMGTGRTGFSNCSYHQYFLHASYKMSYCLSDFPKLHIVERCGNKIVENKEECDCGSKEDCKEDLCCGPDCKWKEGVNCSSGLCCHKCNFLPSGYVCRKEVNECDLAEYCDGTSGFCPDDSYKQDGTPCRNGGFCFSKGCRSRYLQCQSIFGRKAKEAPHQCYEAVNMLGDQSGNCGIVNATRYTRCHRGNAICGRLQCINVKALSKFPDHTIILSTYLRRDNLICWGTSYHGTMIPHGVPDIGDISDGTSCGHNQVCLNRTCVDYTNLKFDCLPDKCNSRGVCNNRRNCHCSYGWEPPFCAEVGYGGSLDSGPPGPRTEVLSTTSALYMLRTILFLISMIVVCLGQLIRNLFRNRRRNLQQKNPAETRGKKR</sequence>
<dbReference type="PROSITE" id="PS00427">
    <property type="entry name" value="DISINTEGRIN_1"/>
    <property type="match status" value="1"/>
</dbReference>
<dbReference type="GO" id="GO:1990913">
    <property type="term" value="C:sperm head plasma membrane"/>
    <property type="evidence" value="ECO:0007669"/>
    <property type="project" value="Ensembl"/>
</dbReference>
<dbReference type="GO" id="GO:0008584">
    <property type="term" value="P:male gonad development"/>
    <property type="evidence" value="ECO:0007669"/>
    <property type="project" value="TreeGrafter"/>
</dbReference>
<keyword evidence="9" id="KW-0862">Zinc</keyword>
<evidence type="ECO:0000256" key="5">
    <source>
        <dbReference type="ARBA" id="ARBA00023136"/>
    </source>
</evidence>
<feature type="transmembrane region" description="Helical" evidence="10">
    <location>
        <begin position="686"/>
        <end position="708"/>
    </location>
</feature>
<keyword evidence="3 11" id="KW-0732">Signal</keyword>
<dbReference type="GO" id="GO:0006508">
    <property type="term" value="P:proteolysis"/>
    <property type="evidence" value="ECO:0007669"/>
    <property type="project" value="InterPro"/>
</dbReference>
<dbReference type="PANTHER" id="PTHR11905">
    <property type="entry name" value="ADAM A DISINTEGRIN AND METALLOPROTEASE DOMAIN"/>
    <property type="match status" value="1"/>
</dbReference>
<dbReference type="InterPro" id="IPR006586">
    <property type="entry name" value="ADAM_Cys-rich"/>
</dbReference>
<evidence type="ECO:0000256" key="1">
    <source>
        <dbReference type="ARBA" id="ARBA00004479"/>
    </source>
</evidence>
<accession>A0A6P5PKN6</accession>
<reference evidence="16" key="1">
    <citation type="submission" date="2025-08" db="UniProtKB">
        <authorList>
            <consortium name="RefSeq"/>
        </authorList>
    </citation>
    <scope>IDENTIFICATION</scope>
</reference>
<dbReference type="SMART" id="SM00050">
    <property type="entry name" value="DISIN"/>
    <property type="match status" value="1"/>
</dbReference>
<feature type="chain" id="PRO_5028131446" evidence="11">
    <location>
        <begin position="26"/>
        <end position="732"/>
    </location>
</feature>
<dbReference type="Pfam" id="PF01421">
    <property type="entry name" value="Reprolysin"/>
    <property type="match status" value="1"/>
</dbReference>
<feature type="binding site" evidence="9">
    <location>
        <position position="337"/>
    </location>
    <ligand>
        <name>Zn(2+)</name>
        <dbReference type="ChEBI" id="CHEBI:29105"/>
        <note>catalytic</note>
    </ligand>
</feature>
<keyword evidence="5 10" id="KW-0472">Membrane</keyword>
<feature type="domain" description="Peptidase M12B" evidence="14">
    <location>
        <begin position="202"/>
        <end position="393"/>
    </location>
</feature>
<protein>
    <submittedName>
        <fullName evidence="16">Disintegrin and metalloproteinase domain-containing protein 30</fullName>
    </submittedName>
</protein>
<feature type="binding site" evidence="9">
    <location>
        <position position="347"/>
    </location>
    <ligand>
        <name>Zn(2+)</name>
        <dbReference type="ChEBI" id="CHEBI:29105"/>
        <note>catalytic</note>
    </ligand>
</feature>
<dbReference type="GO" id="GO:0009897">
    <property type="term" value="C:external side of plasma membrane"/>
    <property type="evidence" value="ECO:0007669"/>
    <property type="project" value="Ensembl"/>
</dbReference>
<dbReference type="Pfam" id="PF08516">
    <property type="entry name" value="ADAM_CR"/>
    <property type="match status" value="1"/>
</dbReference>
<dbReference type="KEGG" id="mcal:110291232"/>
<evidence type="ECO:0000256" key="10">
    <source>
        <dbReference type="SAM" id="Phobius"/>
    </source>
</evidence>
<feature type="domain" description="EGF-like" evidence="12">
    <location>
        <begin position="628"/>
        <end position="661"/>
    </location>
</feature>
<keyword evidence="8" id="KW-0245">EGF-like domain</keyword>
<dbReference type="GeneID" id="110291232"/>